<accession>A0A4Y7I829</accession>
<dbReference type="Gramene" id="RZC43791">
    <property type="protein sequence ID" value="RZC43791"/>
    <property type="gene ID" value="C5167_036743"/>
</dbReference>
<dbReference type="AlphaFoldDB" id="A0A4Y7I829"/>
<reference evidence="1 2" key="1">
    <citation type="journal article" date="2018" name="Science">
        <title>The opium poppy genome and morphinan production.</title>
        <authorList>
            <person name="Guo L."/>
            <person name="Winzer T."/>
            <person name="Yang X."/>
            <person name="Li Y."/>
            <person name="Ning Z."/>
            <person name="He Z."/>
            <person name="Teodor R."/>
            <person name="Lu Y."/>
            <person name="Bowser T.A."/>
            <person name="Graham I.A."/>
            <person name="Ye K."/>
        </authorList>
    </citation>
    <scope>NUCLEOTIDE SEQUENCE [LARGE SCALE GENOMIC DNA]</scope>
    <source>
        <strain evidence="2">cv. HN1</strain>
        <tissue evidence="1">Leaves</tissue>
    </source>
</reference>
<gene>
    <name evidence="1" type="ORF">C5167_036743</name>
</gene>
<protein>
    <submittedName>
        <fullName evidence="1">Uncharacterized protein</fullName>
    </submittedName>
</protein>
<proteinExistence type="predicted"/>
<evidence type="ECO:0000313" key="1">
    <source>
        <dbReference type="EMBL" id="RZC43791.1"/>
    </source>
</evidence>
<name>A0A4Y7I829_PAPSO</name>
<keyword evidence="2" id="KW-1185">Reference proteome</keyword>
<dbReference type="Proteomes" id="UP000316621">
    <property type="component" value="Chromosome 1"/>
</dbReference>
<evidence type="ECO:0000313" key="2">
    <source>
        <dbReference type="Proteomes" id="UP000316621"/>
    </source>
</evidence>
<sequence>MLVIGTVGQGEEHILRNKEFSFYLFISLNKNSTKR</sequence>
<dbReference type="EMBL" id="CM010715">
    <property type="protein sequence ID" value="RZC43791.1"/>
    <property type="molecule type" value="Genomic_DNA"/>
</dbReference>
<organism evidence="1 2">
    <name type="scientific">Papaver somniferum</name>
    <name type="common">Opium poppy</name>
    <dbReference type="NCBI Taxonomy" id="3469"/>
    <lineage>
        <taxon>Eukaryota</taxon>
        <taxon>Viridiplantae</taxon>
        <taxon>Streptophyta</taxon>
        <taxon>Embryophyta</taxon>
        <taxon>Tracheophyta</taxon>
        <taxon>Spermatophyta</taxon>
        <taxon>Magnoliopsida</taxon>
        <taxon>Ranunculales</taxon>
        <taxon>Papaveraceae</taxon>
        <taxon>Papaveroideae</taxon>
        <taxon>Papaver</taxon>
    </lineage>
</organism>